<proteinExistence type="predicted"/>
<dbReference type="InterPro" id="IPR023213">
    <property type="entry name" value="CAT-like_dom_sf"/>
</dbReference>
<dbReference type="Proteomes" id="UP001551329">
    <property type="component" value="Unassembled WGS sequence"/>
</dbReference>
<feature type="region of interest" description="Disordered" evidence="1">
    <location>
        <begin position="364"/>
        <end position="392"/>
    </location>
</feature>
<feature type="non-terminal residue" evidence="3">
    <location>
        <position position="463"/>
    </location>
</feature>
<dbReference type="PANTHER" id="PTHR45398:SF1">
    <property type="entry name" value="ENZYME, PUTATIVE (JCVI)-RELATED"/>
    <property type="match status" value="1"/>
</dbReference>
<dbReference type="PANTHER" id="PTHR45398">
    <property type="match status" value="1"/>
</dbReference>
<comment type="caution">
    <text evidence="3">The sequence shown here is derived from an EMBL/GenBank/DDBJ whole genome shotgun (WGS) entry which is preliminary data.</text>
</comment>
<evidence type="ECO:0000256" key="1">
    <source>
        <dbReference type="SAM" id="MobiDB-lite"/>
    </source>
</evidence>
<evidence type="ECO:0000313" key="3">
    <source>
        <dbReference type="EMBL" id="MEU7076155.1"/>
    </source>
</evidence>
<accession>A0ABV3CPX1</accession>
<feature type="compositionally biased region" description="Low complexity" evidence="1">
    <location>
        <begin position="371"/>
        <end position="382"/>
    </location>
</feature>
<protein>
    <submittedName>
        <fullName evidence="3">Condensation domain-containing protein</fullName>
    </submittedName>
</protein>
<dbReference type="Pfam" id="PF00668">
    <property type="entry name" value="Condensation"/>
    <property type="match status" value="1"/>
</dbReference>
<evidence type="ECO:0000313" key="4">
    <source>
        <dbReference type="Proteomes" id="UP001551329"/>
    </source>
</evidence>
<reference evidence="3 4" key="1">
    <citation type="submission" date="2024-06" db="EMBL/GenBank/DDBJ databases">
        <title>The Natural Products Discovery Center: Release of the First 8490 Sequenced Strains for Exploring Actinobacteria Biosynthetic Diversity.</title>
        <authorList>
            <person name="Kalkreuter E."/>
            <person name="Kautsar S.A."/>
            <person name="Yang D."/>
            <person name="Bader C.D."/>
            <person name="Teijaro C.N."/>
            <person name="Fluegel L."/>
            <person name="Davis C.M."/>
            <person name="Simpson J.R."/>
            <person name="Lauterbach L."/>
            <person name="Steele A.D."/>
            <person name="Gui C."/>
            <person name="Meng S."/>
            <person name="Li G."/>
            <person name="Viehrig K."/>
            <person name="Ye F."/>
            <person name="Su P."/>
            <person name="Kiefer A.F."/>
            <person name="Nichols A."/>
            <person name="Cepeda A.J."/>
            <person name="Yan W."/>
            <person name="Fan B."/>
            <person name="Jiang Y."/>
            <person name="Adhikari A."/>
            <person name="Zheng C.-J."/>
            <person name="Schuster L."/>
            <person name="Cowan T.M."/>
            <person name="Smanski M.J."/>
            <person name="Chevrette M.G."/>
            <person name="De Carvalho L.P.S."/>
            <person name="Shen B."/>
        </authorList>
    </citation>
    <scope>NUCLEOTIDE SEQUENCE [LARGE SCALE GENOMIC DNA]</scope>
    <source>
        <strain evidence="3 4">NPDC045974</strain>
    </source>
</reference>
<gene>
    <name evidence="3" type="ORF">AB0A88_39480</name>
</gene>
<organism evidence="3 4">
    <name type="scientific">Streptomyces narbonensis</name>
    <dbReference type="NCBI Taxonomy" id="67333"/>
    <lineage>
        <taxon>Bacteria</taxon>
        <taxon>Bacillati</taxon>
        <taxon>Actinomycetota</taxon>
        <taxon>Actinomycetes</taxon>
        <taxon>Kitasatosporales</taxon>
        <taxon>Streptomycetaceae</taxon>
        <taxon>Streptomyces</taxon>
    </lineage>
</organism>
<sequence length="463" mass="49508">MIPLSFAQRRLWFLSQSEGPSSTYNIPVVLRLSAETDGTALGAALRDVIGRHEVLRTVYRVADGEPYQHILKPADLDWSLTVAEVAPAELDGAIAAVLGHTFDLSAEIPIRASLFSTGGGEQVLVLVTHHIASDGWSKRPLARDLSVAYAARAAGQAPDWEPLPVQYADYTLWQREMLGDENDPDSVLSTQMAYWRGVLADIPEELELPTDRSRPALPSHRGHKVALTVPASVHARLAELAKAEGVTPFMVLQAALAAVLARLGAGTDIPIGTTVAGRTDVALDDLVGFFINSLVLRTDVSGDPTFTELLARVRQAGWAAFEHQEVPFEKLVEELAPARSLARHPLFQVMLKVQNTGEAVLDLPGTGSDNAPAQARDAQAPAETVTHTGPATSESAAKFDLDASVTEVFDGAGAPAGLRGSVVASADLFDVETAERLVARWVKVLEVLVLAPGSRLSEVEVLD</sequence>
<dbReference type="EMBL" id="JBEZAE010000080">
    <property type="protein sequence ID" value="MEU7076155.1"/>
    <property type="molecule type" value="Genomic_DNA"/>
</dbReference>
<dbReference type="Gene3D" id="3.30.559.10">
    <property type="entry name" value="Chloramphenicol acetyltransferase-like domain"/>
    <property type="match status" value="1"/>
</dbReference>
<name>A0ABV3CPX1_9ACTN</name>
<dbReference type="CDD" id="cd19540">
    <property type="entry name" value="LCL_NRPS-like"/>
    <property type="match status" value="1"/>
</dbReference>
<evidence type="ECO:0000259" key="2">
    <source>
        <dbReference type="Pfam" id="PF00668"/>
    </source>
</evidence>
<dbReference type="Gene3D" id="3.30.559.30">
    <property type="entry name" value="Nonribosomal peptide synthetase, condensation domain"/>
    <property type="match status" value="1"/>
</dbReference>
<dbReference type="InterPro" id="IPR001242">
    <property type="entry name" value="Condensation_dom"/>
</dbReference>
<keyword evidence="4" id="KW-1185">Reference proteome</keyword>
<dbReference type="SUPFAM" id="SSF52777">
    <property type="entry name" value="CoA-dependent acyltransferases"/>
    <property type="match status" value="2"/>
</dbReference>
<feature type="domain" description="Condensation" evidence="2">
    <location>
        <begin position="1"/>
        <end position="462"/>
    </location>
</feature>